<feature type="transmembrane region" description="Helical" evidence="6">
    <location>
        <begin position="183"/>
        <end position="202"/>
    </location>
</feature>
<organism evidence="7 8">
    <name type="scientific">Klebsiella pneumoniae subsp. ozaenae</name>
    <dbReference type="NCBI Taxonomy" id="574"/>
    <lineage>
        <taxon>Bacteria</taxon>
        <taxon>Pseudomonadati</taxon>
        <taxon>Pseudomonadota</taxon>
        <taxon>Gammaproteobacteria</taxon>
        <taxon>Enterobacterales</taxon>
        <taxon>Enterobacteriaceae</taxon>
        <taxon>Klebsiella/Raoultella group</taxon>
        <taxon>Klebsiella</taxon>
        <taxon>Klebsiella pneumoniae complex</taxon>
    </lineage>
</organism>
<evidence type="ECO:0000313" key="8">
    <source>
        <dbReference type="Proteomes" id="UP000255382"/>
    </source>
</evidence>
<dbReference type="EMBL" id="UGLZ01000005">
    <property type="protein sequence ID" value="STV27165.1"/>
    <property type="molecule type" value="Genomic_DNA"/>
</dbReference>
<name>A0A378B2B4_KLEPO</name>
<keyword evidence="3 6" id="KW-0812">Transmembrane</keyword>
<keyword evidence="2" id="KW-0813">Transport</keyword>
<dbReference type="AlphaFoldDB" id="A0A378B2B4"/>
<evidence type="ECO:0000256" key="3">
    <source>
        <dbReference type="ARBA" id="ARBA00022692"/>
    </source>
</evidence>
<evidence type="ECO:0000256" key="1">
    <source>
        <dbReference type="ARBA" id="ARBA00004141"/>
    </source>
</evidence>
<evidence type="ECO:0000256" key="6">
    <source>
        <dbReference type="SAM" id="Phobius"/>
    </source>
</evidence>
<evidence type="ECO:0000256" key="2">
    <source>
        <dbReference type="ARBA" id="ARBA00022448"/>
    </source>
</evidence>
<dbReference type="Gene3D" id="1.20.1250.20">
    <property type="entry name" value="MFS general substrate transporter like domains"/>
    <property type="match status" value="1"/>
</dbReference>
<dbReference type="GO" id="GO:0016020">
    <property type="term" value="C:membrane"/>
    <property type="evidence" value="ECO:0007669"/>
    <property type="project" value="UniProtKB-SubCell"/>
</dbReference>
<feature type="transmembrane region" description="Helical" evidence="6">
    <location>
        <begin position="33"/>
        <end position="50"/>
    </location>
</feature>
<sequence>MRFTEACLLKTENNMTTLSEPLVTPKYGKWRQLVLGLICMAAISSPQYVWTLLTKPLAAKLGVGLPELQVTFSLLIILQTFFSPFQGRLVEKFGPRRLIAIGTVMAGMSWVLSAQVNGLATLWLVYGCMGGLGTGIVYIGVVGLMVKWFPQQRGFAAGAVAAGYGMGAIITTFPISLSLTTNGLEHTMTTFGILFALVGFLASQGLKLPPPAVSQPVSQTVAQSSRSFTSREMLRQPLFWLMFVMMAMMSTSGLMVTSQMAVFAEDFGISQAVVFWHGGAAAGVNDRPLYQRLNPAAVWVYFRPLRPRANHVYRLCAGGGSDDALAGVPGRSAAVCPALRGGVLWLGGDLLALPVDAHRYVRQRACRQQLWLAVYFAGHRVNLWRSAGGTALSAHSQLLACGDDIPDVGDDYTLQAPETVRGRVAFGALPWLMHDRPFVQGLTASAEIGSAMARAVSQQAAGRRRRLWYIE</sequence>
<feature type="transmembrane region" description="Helical" evidence="6">
    <location>
        <begin position="98"/>
        <end position="116"/>
    </location>
</feature>
<dbReference type="InterPro" id="IPR036259">
    <property type="entry name" value="MFS_trans_sf"/>
</dbReference>
<keyword evidence="8" id="KW-1185">Reference proteome</keyword>
<dbReference type="InterPro" id="IPR011701">
    <property type="entry name" value="MFS"/>
</dbReference>
<evidence type="ECO:0000256" key="5">
    <source>
        <dbReference type="ARBA" id="ARBA00023136"/>
    </source>
</evidence>
<dbReference type="PANTHER" id="PTHR43385:SF1">
    <property type="entry name" value="RIBOFLAVIN TRANSPORTER RIBJ"/>
    <property type="match status" value="1"/>
</dbReference>
<feature type="transmembrane region" description="Helical" evidence="6">
    <location>
        <begin position="122"/>
        <end position="146"/>
    </location>
</feature>
<reference evidence="7 8" key="1">
    <citation type="submission" date="2018-06" db="EMBL/GenBank/DDBJ databases">
        <authorList>
            <consortium name="Pathogen Informatics"/>
            <person name="Doyle S."/>
        </authorList>
    </citation>
    <scope>NUCLEOTIDE SEQUENCE [LARGE SCALE GENOMIC DNA]</scope>
    <source>
        <strain evidence="7 8">NCTC5050</strain>
    </source>
</reference>
<gene>
    <name evidence="7" type="primary">oxlT</name>
    <name evidence="7" type="ORF">NCTC5050_04244</name>
</gene>
<keyword evidence="5 6" id="KW-0472">Membrane</keyword>
<proteinExistence type="predicted"/>
<dbReference type="Pfam" id="PF07690">
    <property type="entry name" value="MFS_1"/>
    <property type="match status" value="1"/>
</dbReference>
<dbReference type="PANTHER" id="PTHR43385">
    <property type="entry name" value="RIBOFLAVIN TRANSPORTER RIBJ"/>
    <property type="match status" value="1"/>
</dbReference>
<comment type="subcellular location">
    <subcellularLocation>
        <location evidence="1">Membrane</location>
        <topology evidence="1">Multi-pass membrane protein</topology>
    </subcellularLocation>
</comment>
<dbReference type="SUPFAM" id="SSF103473">
    <property type="entry name" value="MFS general substrate transporter"/>
    <property type="match status" value="1"/>
</dbReference>
<keyword evidence="4 6" id="KW-1133">Transmembrane helix</keyword>
<dbReference type="InterPro" id="IPR052983">
    <property type="entry name" value="MFS_Riboflavin_Transporter"/>
</dbReference>
<feature type="transmembrane region" description="Helical" evidence="6">
    <location>
        <begin position="155"/>
        <end position="177"/>
    </location>
</feature>
<evidence type="ECO:0000256" key="4">
    <source>
        <dbReference type="ARBA" id="ARBA00022989"/>
    </source>
</evidence>
<protein>
    <submittedName>
        <fullName evidence="7">Putative permease of the major facilitator superfamily</fullName>
    </submittedName>
</protein>
<dbReference type="Proteomes" id="UP000255382">
    <property type="component" value="Unassembled WGS sequence"/>
</dbReference>
<accession>A0A378B2B4</accession>
<feature type="transmembrane region" description="Helical" evidence="6">
    <location>
        <begin position="238"/>
        <end position="256"/>
    </location>
</feature>
<evidence type="ECO:0000313" key="7">
    <source>
        <dbReference type="EMBL" id="STV27165.1"/>
    </source>
</evidence>
<dbReference type="GO" id="GO:0022857">
    <property type="term" value="F:transmembrane transporter activity"/>
    <property type="evidence" value="ECO:0007669"/>
    <property type="project" value="InterPro"/>
</dbReference>
<feature type="transmembrane region" description="Helical" evidence="6">
    <location>
        <begin position="70"/>
        <end position="86"/>
    </location>
</feature>